<dbReference type="GeneID" id="108252124"/>
<name>A0A1S4E8Y9_DIACI</name>
<accession>A0A1S4E8Y9</accession>
<organism evidence="2 3">
    <name type="scientific">Diaphorina citri</name>
    <name type="common">Asian citrus psyllid</name>
    <dbReference type="NCBI Taxonomy" id="121845"/>
    <lineage>
        <taxon>Eukaryota</taxon>
        <taxon>Metazoa</taxon>
        <taxon>Ecdysozoa</taxon>
        <taxon>Arthropoda</taxon>
        <taxon>Hexapoda</taxon>
        <taxon>Insecta</taxon>
        <taxon>Pterygota</taxon>
        <taxon>Neoptera</taxon>
        <taxon>Paraneoptera</taxon>
        <taxon>Hemiptera</taxon>
        <taxon>Sternorrhyncha</taxon>
        <taxon>Psylloidea</taxon>
        <taxon>Psyllidae</taxon>
        <taxon>Diaphorininae</taxon>
        <taxon>Diaphorina</taxon>
    </lineage>
</organism>
<dbReference type="RefSeq" id="XP_017298660.1">
    <property type="nucleotide sequence ID" value="XM_017443171.2"/>
</dbReference>
<dbReference type="PaxDb" id="121845-A0A1S4E8Y9"/>
<feature type="compositionally biased region" description="Polar residues" evidence="1">
    <location>
        <begin position="1"/>
        <end position="22"/>
    </location>
</feature>
<evidence type="ECO:0000313" key="3">
    <source>
        <dbReference type="RefSeq" id="XP_017298660.1"/>
    </source>
</evidence>
<feature type="region of interest" description="Disordered" evidence="1">
    <location>
        <begin position="74"/>
        <end position="106"/>
    </location>
</feature>
<sequence>MARVCYTSNSNKSKQRTQSNTKDGPHEPPADTNELQESKPSNEIEIDLNVQDSTMFLKQLAALCHNFNKQSVSRNTRDCRARVNPSGDRMDSGYVEHPQNSPPQNTPQCNCMGKELYMQSRCCSTSSFSDIKKKKRGYKEREKQMKKEQKRLQQYCKKRGQKIIKEFKMKEKMRLKEEKINFKLLKQDLKRENRDNLQKRKERLKRETARMKMRKKEEVQRLKILKEKIKKKCKGLKYIIDSDDD</sequence>
<evidence type="ECO:0000256" key="1">
    <source>
        <dbReference type="SAM" id="MobiDB-lite"/>
    </source>
</evidence>
<dbReference type="Proteomes" id="UP000079169">
    <property type="component" value="Unplaced"/>
</dbReference>
<reference evidence="3" key="1">
    <citation type="submission" date="2025-08" db="UniProtKB">
        <authorList>
            <consortium name="RefSeq"/>
        </authorList>
    </citation>
    <scope>IDENTIFICATION</scope>
</reference>
<feature type="region of interest" description="Disordered" evidence="1">
    <location>
        <begin position="193"/>
        <end position="216"/>
    </location>
</feature>
<protein>
    <submittedName>
        <fullName evidence="3">Uncharacterized protein LOC108252124</fullName>
    </submittedName>
</protein>
<keyword evidence="2" id="KW-1185">Reference proteome</keyword>
<feature type="region of interest" description="Disordered" evidence="1">
    <location>
        <begin position="1"/>
        <end position="42"/>
    </location>
</feature>
<dbReference type="KEGG" id="dci:108252124"/>
<evidence type="ECO:0000313" key="2">
    <source>
        <dbReference type="Proteomes" id="UP000079169"/>
    </source>
</evidence>
<proteinExistence type="predicted"/>
<gene>
    <name evidence="3" type="primary">LOC108252124</name>
</gene>
<dbReference type="AlphaFoldDB" id="A0A1S4E8Y9"/>